<gene>
    <name evidence="2" type="ORF">BTO15_00300</name>
    <name evidence="3" type="ORF">QWY81_11280</name>
</gene>
<dbReference type="EMBL" id="JAUFQH010000008">
    <property type="protein sequence ID" value="MDN3620036.1"/>
    <property type="molecule type" value="Genomic_DNA"/>
</dbReference>
<sequence>MKKITLYLLVLVSISSFSQQEKTISIEKNYNNWGWENVYVAKNKYISLVVVPEAAGRILEYNLGDVPSLWVNPKLLGKSFGTSDEVKMNEWRNFGGYRLVPLPIENSSIDKNGNKSNRWPPPVVIGDAPYQVSVGENSEGKKTIEVQSGVQELPVPFYYGKEKKFLYPDKIEEEIQYARSLYIEPNSSLVYINHTLKNVGEETIKKGLMISSQHVSWSDSKLQDGHNFSAFIPFSEDLKLPSGEQFEISATPQQRWNYIDRNRFKIDKNNPEHIKKYFNIGDNWKGEVAPGIYEVEYEYNTMAGLHIISSKSWICYVNKITNTAFVKIMEPYDAAKEYDHGINMAIFCSGLETGYIETEVKTPLYTLQSKESFTYKEIQGAAKIETSPVLDVNLTGVITKKLHFNKETKSLEGSYGVFIEGQAVLILKNSNGKIVEEVILEEVNPLKVLQLRQKISVDKSVKVIDIVVRGSKSENHVLDSLKI</sequence>
<dbReference type="RefSeq" id="WP_208889940.1">
    <property type="nucleotide sequence ID" value="NZ_CP019336.1"/>
</dbReference>
<dbReference type="Proteomes" id="UP001228636">
    <property type="component" value="Unassembled WGS sequence"/>
</dbReference>
<dbReference type="AlphaFoldDB" id="A0AAJ1VGW1"/>
<evidence type="ECO:0000313" key="4">
    <source>
        <dbReference type="Proteomes" id="UP000232721"/>
    </source>
</evidence>
<dbReference type="Proteomes" id="UP000232721">
    <property type="component" value="Chromosome"/>
</dbReference>
<dbReference type="EMBL" id="CP019336">
    <property type="protein sequence ID" value="AUC20648.1"/>
    <property type="molecule type" value="Genomic_DNA"/>
</dbReference>
<evidence type="ECO:0000313" key="2">
    <source>
        <dbReference type="EMBL" id="AUC20648.1"/>
    </source>
</evidence>
<reference evidence="3 5" key="1">
    <citation type="journal article" date="2014" name="Int. J. Syst. Evol. Microbiol.">
        <title>Complete genome sequence of Corynebacterium casei LMG S-19264T (=DSM 44701T), isolated from a smear-ripened cheese.</title>
        <authorList>
            <consortium name="US DOE Joint Genome Institute (JGI-PGF)"/>
            <person name="Walter F."/>
            <person name="Albersmeier A."/>
            <person name="Kalinowski J."/>
            <person name="Ruckert C."/>
        </authorList>
    </citation>
    <scope>NUCLEOTIDE SEQUENCE [LARGE SCALE GENOMIC DNA]</scope>
    <source>
        <strain evidence="3 5">CECT 8670</strain>
    </source>
</reference>
<feature type="chain" id="PRO_5042562475" description="DUF5107 domain-containing protein" evidence="1">
    <location>
        <begin position="19"/>
        <end position="483"/>
    </location>
</feature>
<evidence type="ECO:0000313" key="5">
    <source>
        <dbReference type="Proteomes" id="UP001228636"/>
    </source>
</evidence>
<reference evidence="2 4" key="2">
    <citation type="submission" date="2017-02" db="EMBL/GenBank/DDBJ databases">
        <title>Trade-off between light-utilization and light-protection in marine flavobacteria.</title>
        <authorList>
            <person name="Kumagai Y."/>
            <person name="Yoshizawa S."/>
            <person name="Kogure K."/>
            <person name="Iwasaki W."/>
        </authorList>
    </citation>
    <scope>NUCLEOTIDE SEQUENCE [LARGE SCALE GENOMIC DNA]</scope>
    <source>
        <strain evidence="2 4">KCTC 23670</strain>
    </source>
</reference>
<protein>
    <recommendedName>
        <fullName evidence="6">DUF5107 domain-containing protein</fullName>
    </recommendedName>
</protein>
<accession>A0AAJ1VGW1</accession>
<feature type="signal peptide" evidence="1">
    <location>
        <begin position="1"/>
        <end position="18"/>
    </location>
</feature>
<reference evidence="3" key="3">
    <citation type="submission" date="2023-06" db="EMBL/GenBank/DDBJ databases">
        <authorList>
            <person name="Lucena T."/>
            <person name="Sun Q."/>
        </authorList>
    </citation>
    <scope>NUCLEOTIDE SEQUENCE</scope>
    <source>
        <strain evidence="3">CECT 8670</strain>
    </source>
</reference>
<organism evidence="3 5">
    <name type="scientific">Polaribacter sejongensis</name>
    <dbReference type="NCBI Taxonomy" id="985043"/>
    <lineage>
        <taxon>Bacteria</taxon>
        <taxon>Pseudomonadati</taxon>
        <taxon>Bacteroidota</taxon>
        <taxon>Flavobacteriia</taxon>
        <taxon>Flavobacteriales</taxon>
        <taxon>Flavobacteriaceae</taxon>
    </lineage>
</organism>
<keyword evidence="1" id="KW-0732">Signal</keyword>
<proteinExistence type="predicted"/>
<name>A0AAJ1VGW1_9FLAO</name>
<keyword evidence="4" id="KW-1185">Reference proteome</keyword>
<evidence type="ECO:0008006" key="6">
    <source>
        <dbReference type="Google" id="ProtNLM"/>
    </source>
</evidence>
<evidence type="ECO:0000256" key="1">
    <source>
        <dbReference type="SAM" id="SignalP"/>
    </source>
</evidence>
<evidence type="ECO:0000313" key="3">
    <source>
        <dbReference type="EMBL" id="MDN3620036.1"/>
    </source>
</evidence>